<dbReference type="InterPro" id="IPR000843">
    <property type="entry name" value="HTH_LacI"/>
</dbReference>
<dbReference type="CDD" id="cd01392">
    <property type="entry name" value="HTH_LacI"/>
    <property type="match status" value="1"/>
</dbReference>
<organism evidence="6 7">
    <name type="scientific">Paenibacillus wenxiniae</name>
    <dbReference type="NCBI Taxonomy" id="1636843"/>
    <lineage>
        <taxon>Bacteria</taxon>
        <taxon>Bacillati</taxon>
        <taxon>Bacillota</taxon>
        <taxon>Bacilli</taxon>
        <taxon>Bacillales</taxon>
        <taxon>Paenibacillaceae</taxon>
        <taxon>Paenibacillus</taxon>
    </lineage>
</organism>
<dbReference type="PROSITE" id="PS50932">
    <property type="entry name" value="HTH_LACI_2"/>
    <property type="match status" value="1"/>
</dbReference>
<proteinExistence type="predicted"/>
<sequence>MTVKIKDVARRAGVSVTSVSRVLNGEKYVSEDILNRVNQAIEELNYSPSYIARSLKKQKTNTIGVIVPDLTSNFYSTILSSIEETASKYGYNLIVCNIAENLSKELKYLHIFQEMRVEGIIIMHEKTNEEIVNFIRNATMPILFSSVQSPDADFISVLIDDYQAAYDATEYLIRSGHTAISYLGGDLEDVTSGQNRYNGFRDALSKHHITIPEEYVKFGDYKLPSGHRLMGELLALAQPPTVVFAASDDMAVGALNCVLDQGFRVPEDVSIMGFDGSTITDIVRPSITSMQQPIYEMGQVSLENLHRLIIRDKHRPQADIMLQHQLVERESCKTMHPSNSR</sequence>
<keyword evidence="3" id="KW-0804">Transcription</keyword>
<dbReference type="InterPro" id="IPR010982">
    <property type="entry name" value="Lambda_DNA-bd_dom_sf"/>
</dbReference>
<dbReference type="Gene3D" id="1.10.260.40">
    <property type="entry name" value="lambda repressor-like DNA-binding domains"/>
    <property type="match status" value="1"/>
</dbReference>
<evidence type="ECO:0000256" key="2">
    <source>
        <dbReference type="ARBA" id="ARBA00023125"/>
    </source>
</evidence>
<evidence type="ECO:0000256" key="3">
    <source>
        <dbReference type="ARBA" id="ARBA00023163"/>
    </source>
</evidence>
<dbReference type="Pfam" id="PF00356">
    <property type="entry name" value="LacI"/>
    <property type="match status" value="1"/>
</dbReference>
<dbReference type="PANTHER" id="PTHR30146">
    <property type="entry name" value="LACI-RELATED TRANSCRIPTIONAL REPRESSOR"/>
    <property type="match status" value="1"/>
</dbReference>
<dbReference type="Proteomes" id="UP001597233">
    <property type="component" value="Unassembled WGS sequence"/>
</dbReference>
<evidence type="ECO:0000313" key="6">
    <source>
        <dbReference type="EMBL" id="MFD1885707.1"/>
    </source>
</evidence>
<dbReference type="RefSeq" id="WP_347324663.1">
    <property type="nucleotide sequence ID" value="NZ_JBCGUH010000004.1"/>
</dbReference>
<dbReference type="InterPro" id="IPR001387">
    <property type="entry name" value="Cro/C1-type_HTH"/>
</dbReference>
<dbReference type="CDD" id="cd19975">
    <property type="entry name" value="PBP1_CcpA-like"/>
    <property type="match status" value="1"/>
</dbReference>
<keyword evidence="2 6" id="KW-0238">DNA-binding</keyword>
<protein>
    <submittedName>
        <fullName evidence="6">LacI family DNA-binding transcriptional regulator</fullName>
    </submittedName>
</protein>
<dbReference type="SUPFAM" id="SSF47413">
    <property type="entry name" value="lambda repressor-like DNA-binding domains"/>
    <property type="match status" value="1"/>
</dbReference>
<dbReference type="PRINTS" id="PR00036">
    <property type="entry name" value="HTHLACI"/>
</dbReference>
<keyword evidence="1" id="KW-0805">Transcription regulation</keyword>
<evidence type="ECO:0000256" key="1">
    <source>
        <dbReference type="ARBA" id="ARBA00023015"/>
    </source>
</evidence>
<keyword evidence="7" id="KW-1185">Reference proteome</keyword>
<reference evidence="7" key="1">
    <citation type="journal article" date="2019" name="Int. J. Syst. Evol. Microbiol.">
        <title>The Global Catalogue of Microorganisms (GCM) 10K type strain sequencing project: providing services to taxonomists for standard genome sequencing and annotation.</title>
        <authorList>
            <consortium name="The Broad Institute Genomics Platform"/>
            <consortium name="The Broad Institute Genome Sequencing Center for Infectious Disease"/>
            <person name="Wu L."/>
            <person name="Ma J."/>
        </authorList>
    </citation>
    <scope>NUCLEOTIDE SEQUENCE [LARGE SCALE GENOMIC DNA]</scope>
    <source>
        <strain evidence="7">CCUG 54950</strain>
    </source>
</reference>
<feature type="domain" description="HTH lacI-type" evidence="4">
    <location>
        <begin position="3"/>
        <end position="57"/>
    </location>
</feature>
<dbReference type="EMBL" id="JBHUEH010000014">
    <property type="protein sequence ID" value="MFD1885707.1"/>
    <property type="molecule type" value="Genomic_DNA"/>
</dbReference>
<evidence type="ECO:0000259" key="5">
    <source>
        <dbReference type="PROSITE" id="PS50943"/>
    </source>
</evidence>
<dbReference type="PROSITE" id="PS50943">
    <property type="entry name" value="HTH_CROC1"/>
    <property type="match status" value="1"/>
</dbReference>
<dbReference type="PANTHER" id="PTHR30146:SF149">
    <property type="entry name" value="HTH-TYPE TRANSCRIPTIONAL REGULATOR EBGR"/>
    <property type="match status" value="1"/>
</dbReference>
<dbReference type="InterPro" id="IPR001761">
    <property type="entry name" value="Peripla_BP/Lac1_sug-bd_dom"/>
</dbReference>
<accession>A0ABW4RHT3</accession>
<dbReference type="GO" id="GO:0003677">
    <property type="term" value="F:DNA binding"/>
    <property type="evidence" value="ECO:0007669"/>
    <property type="project" value="UniProtKB-KW"/>
</dbReference>
<feature type="domain" description="HTH cro/C1-type" evidence="5">
    <location>
        <begin position="6"/>
        <end position="51"/>
    </location>
</feature>
<dbReference type="SMART" id="SM00354">
    <property type="entry name" value="HTH_LACI"/>
    <property type="match status" value="1"/>
</dbReference>
<dbReference type="SUPFAM" id="SSF53822">
    <property type="entry name" value="Periplasmic binding protein-like I"/>
    <property type="match status" value="1"/>
</dbReference>
<dbReference type="InterPro" id="IPR028082">
    <property type="entry name" value="Peripla_BP_I"/>
</dbReference>
<gene>
    <name evidence="6" type="ORF">ACFSC9_09240</name>
</gene>
<evidence type="ECO:0000259" key="4">
    <source>
        <dbReference type="PROSITE" id="PS50932"/>
    </source>
</evidence>
<comment type="caution">
    <text evidence="6">The sequence shown here is derived from an EMBL/GenBank/DDBJ whole genome shotgun (WGS) entry which is preliminary data.</text>
</comment>
<evidence type="ECO:0000313" key="7">
    <source>
        <dbReference type="Proteomes" id="UP001597233"/>
    </source>
</evidence>
<dbReference type="Gene3D" id="3.40.50.2300">
    <property type="match status" value="2"/>
</dbReference>
<dbReference type="PROSITE" id="PS00356">
    <property type="entry name" value="HTH_LACI_1"/>
    <property type="match status" value="1"/>
</dbReference>
<name>A0ABW4RHT3_9BACL</name>
<dbReference type="Pfam" id="PF00532">
    <property type="entry name" value="Peripla_BP_1"/>
    <property type="match status" value="1"/>
</dbReference>